<evidence type="ECO:0000256" key="8">
    <source>
        <dbReference type="ARBA" id="ARBA00023251"/>
    </source>
</evidence>
<dbReference type="InterPro" id="IPR003423">
    <property type="entry name" value="OMP_efflux"/>
</dbReference>
<keyword evidence="3" id="KW-1134">Transmembrane beta strand</keyword>
<dbReference type="eggNOG" id="ENOG502SH5M">
    <property type="taxonomic scope" value="Eukaryota"/>
</dbReference>
<dbReference type="PANTHER" id="PTHR30026:SF20">
    <property type="entry name" value="OUTER MEMBRANE PROTEIN TOLC"/>
    <property type="match status" value="1"/>
</dbReference>
<keyword evidence="6" id="KW-0472">Membrane</keyword>
<dbReference type="Pfam" id="PF02321">
    <property type="entry name" value="OEP"/>
    <property type="match status" value="2"/>
</dbReference>
<dbReference type="InterPro" id="IPR051906">
    <property type="entry name" value="TolC-like"/>
</dbReference>
<dbReference type="VEuPathDB" id="VectorBase:RPRC011035"/>
<keyword evidence="4" id="KW-0812">Transmembrane</keyword>
<evidence type="ECO:0000313" key="11">
    <source>
        <dbReference type="Proteomes" id="UP000015103"/>
    </source>
</evidence>
<organism evidence="10 11">
    <name type="scientific">Rhodnius prolixus</name>
    <name type="common">Triatomid bug</name>
    <dbReference type="NCBI Taxonomy" id="13249"/>
    <lineage>
        <taxon>Eukaryota</taxon>
        <taxon>Metazoa</taxon>
        <taxon>Ecdysozoa</taxon>
        <taxon>Arthropoda</taxon>
        <taxon>Hexapoda</taxon>
        <taxon>Insecta</taxon>
        <taxon>Pterygota</taxon>
        <taxon>Neoptera</taxon>
        <taxon>Paraneoptera</taxon>
        <taxon>Hemiptera</taxon>
        <taxon>Heteroptera</taxon>
        <taxon>Panheteroptera</taxon>
        <taxon>Cimicomorpha</taxon>
        <taxon>Reduviidae</taxon>
        <taxon>Triatominae</taxon>
        <taxon>Rhodnius</taxon>
    </lineage>
</organism>
<keyword evidence="5" id="KW-0732">Signal</keyword>
<evidence type="ECO:0000256" key="9">
    <source>
        <dbReference type="SAM" id="MobiDB-lite"/>
    </source>
</evidence>
<dbReference type="InterPro" id="IPR010130">
    <property type="entry name" value="T1SS_OMP_TolC"/>
</dbReference>
<accession>T1I416</accession>
<sequence>MVDVLAQAGITPSKHVLLGDAWQIILLDSQVFGEPHGELSEYQLEWLERSLLRFPERHALLLLHHHPLTSGCTWLDQHSLRNAHHLDAVLVYQQAKTTNPDLHSSAATRDAAFEKINEARSPLLPQLGLGADYGYTKGFRDSNGVNGNVTSGSLQLTQTLFDMSKWCALTLQEKQAGIQDVTYQTAQQSLILDTATAYFNVLRAIDALSYVNAQKQAIYRQLDQTTQRFNVGLVAITDVQNARAQYDSVLANEVSARNTLDNALENLRQVSGNFYPQLAGLNITRFSTEKPGAIATLLKDAENHNLSLLSARLSQDLAREQIRSAETGHMPTLDLTASSGVSNTRNTGSNNTSRDFDAGQNKIGLSLTVPLYSGGATSSRVKQAQHSFVSASELLESAHRSVVQTVRSSFNNISASISSINAYKQAEASAQSSLDAMEAGYQVGTRTIVDVLDATTTLYNAKQQLSNARYDYLINQLNIKSALGTLNENDLQALNGALGQDVSTSPVFTDSSAPEPKAPRG</sequence>
<dbReference type="GO" id="GO:0019867">
    <property type="term" value="C:outer membrane"/>
    <property type="evidence" value="ECO:0007669"/>
    <property type="project" value="InterPro"/>
</dbReference>
<dbReference type="NCBIfam" id="TIGR01844">
    <property type="entry name" value="type_I_sec_TolC"/>
    <property type="match status" value="1"/>
</dbReference>
<dbReference type="FunFam" id="1.20.1600.10:FF:000001">
    <property type="entry name" value="TolC outer membrane channel"/>
    <property type="match status" value="1"/>
</dbReference>
<dbReference type="EMBL" id="ACPB03030236">
    <property type="status" value="NOT_ANNOTATED_CDS"/>
    <property type="molecule type" value="Genomic_DNA"/>
</dbReference>
<dbReference type="Gene3D" id="3.60.21.10">
    <property type="match status" value="1"/>
</dbReference>
<dbReference type="InParanoid" id="T1I416"/>
<name>T1I416_RHOPR</name>
<dbReference type="EMBL" id="ACPB03030235">
    <property type="status" value="NOT_ANNOTATED_CDS"/>
    <property type="molecule type" value="Genomic_DNA"/>
</dbReference>
<keyword evidence="7" id="KW-0998">Cell outer membrane</keyword>
<reference evidence="10" key="1">
    <citation type="submission" date="2015-05" db="UniProtKB">
        <authorList>
            <consortium name="EnsemblMetazoa"/>
        </authorList>
    </citation>
    <scope>IDENTIFICATION</scope>
</reference>
<dbReference type="InterPro" id="IPR029052">
    <property type="entry name" value="Metallo-depent_PP-like"/>
</dbReference>
<keyword evidence="8" id="KW-0046">Antibiotic resistance</keyword>
<dbReference type="OMA" id="YNAKQQL"/>
<dbReference type="SUPFAM" id="SSF56954">
    <property type="entry name" value="Outer membrane efflux proteins (OEP)"/>
    <property type="match status" value="1"/>
</dbReference>
<dbReference type="EnsemblMetazoa" id="RPRC011035-RA">
    <property type="protein sequence ID" value="RPRC011035-PA"/>
    <property type="gene ID" value="RPRC011035"/>
</dbReference>
<feature type="region of interest" description="Disordered" evidence="9">
    <location>
        <begin position="327"/>
        <end position="357"/>
    </location>
</feature>
<keyword evidence="2" id="KW-0813">Transport</keyword>
<dbReference type="GO" id="GO:0046677">
    <property type="term" value="P:response to antibiotic"/>
    <property type="evidence" value="ECO:0007669"/>
    <property type="project" value="UniProtKB-KW"/>
</dbReference>
<dbReference type="Proteomes" id="UP000015103">
    <property type="component" value="Unassembled WGS sequence"/>
</dbReference>
<dbReference type="SUPFAM" id="SSF56300">
    <property type="entry name" value="Metallo-dependent phosphatases"/>
    <property type="match status" value="1"/>
</dbReference>
<evidence type="ECO:0000256" key="3">
    <source>
        <dbReference type="ARBA" id="ARBA00022452"/>
    </source>
</evidence>
<dbReference type="GO" id="GO:1990281">
    <property type="term" value="C:efflux pump complex"/>
    <property type="evidence" value="ECO:0007669"/>
    <property type="project" value="TreeGrafter"/>
</dbReference>
<keyword evidence="11" id="KW-1185">Reference proteome</keyword>
<evidence type="ECO:0000256" key="7">
    <source>
        <dbReference type="ARBA" id="ARBA00023237"/>
    </source>
</evidence>
<dbReference type="Gene3D" id="1.20.1600.10">
    <property type="entry name" value="Outer membrane efflux proteins (OEP)"/>
    <property type="match status" value="1"/>
</dbReference>
<dbReference type="NCBIfam" id="NF007002">
    <property type="entry name" value="PRK09465.1"/>
    <property type="match status" value="1"/>
</dbReference>
<evidence type="ECO:0000313" key="10">
    <source>
        <dbReference type="EnsemblMetazoa" id="RPRC011035-PA"/>
    </source>
</evidence>
<dbReference type="GO" id="GO:0015562">
    <property type="term" value="F:efflux transmembrane transporter activity"/>
    <property type="evidence" value="ECO:0007669"/>
    <property type="project" value="InterPro"/>
</dbReference>
<dbReference type="PANTHER" id="PTHR30026">
    <property type="entry name" value="OUTER MEMBRANE PROTEIN TOLC"/>
    <property type="match status" value="1"/>
</dbReference>
<proteinExistence type="predicted"/>
<dbReference type="HOGENOM" id="CLU_012817_0_2_1"/>
<evidence type="ECO:0000256" key="6">
    <source>
        <dbReference type="ARBA" id="ARBA00023136"/>
    </source>
</evidence>
<evidence type="ECO:0000256" key="2">
    <source>
        <dbReference type="ARBA" id="ARBA00022448"/>
    </source>
</evidence>
<comment type="subcellular location">
    <subcellularLocation>
        <location evidence="1">Cell outer membrane</location>
        <topology evidence="1">Multi-pass membrane protein</topology>
    </subcellularLocation>
</comment>
<protein>
    <submittedName>
        <fullName evidence="10">Uncharacterized protein</fullName>
    </submittedName>
</protein>
<evidence type="ECO:0000256" key="1">
    <source>
        <dbReference type="ARBA" id="ARBA00004571"/>
    </source>
</evidence>
<dbReference type="GO" id="GO:0015288">
    <property type="term" value="F:porin activity"/>
    <property type="evidence" value="ECO:0007669"/>
    <property type="project" value="TreeGrafter"/>
</dbReference>
<evidence type="ECO:0000256" key="4">
    <source>
        <dbReference type="ARBA" id="ARBA00022692"/>
    </source>
</evidence>
<dbReference type="AlphaFoldDB" id="T1I416"/>
<evidence type="ECO:0000256" key="5">
    <source>
        <dbReference type="ARBA" id="ARBA00022729"/>
    </source>
</evidence>
<dbReference type="InterPro" id="IPR058622">
    <property type="entry name" value="TolC"/>
</dbReference>
<feature type="compositionally biased region" description="Low complexity" evidence="9">
    <location>
        <begin position="338"/>
        <end position="353"/>
    </location>
</feature>